<dbReference type="PANTHER" id="PTHR30055">
    <property type="entry name" value="HTH-TYPE TRANSCRIPTIONAL REGULATOR RUTR"/>
    <property type="match status" value="1"/>
</dbReference>
<dbReference type="SUPFAM" id="SSF48498">
    <property type="entry name" value="Tetracyclin repressor-like, C-terminal domain"/>
    <property type="match status" value="1"/>
</dbReference>
<keyword evidence="7" id="KW-1185">Reference proteome</keyword>
<dbReference type="InterPro" id="IPR025996">
    <property type="entry name" value="MT1864/Rv1816-like_C"/>
</dbReference>
<evidence type="ECO:0000256" key="1">
    <source>
        <dbReference type="ARBA" id="ARBA00023015"/>
    </source>
</evidence>
<dbReference type="InterPro" id="IPR001647">
    <property type="entry name" value="HTH_TetR"/>
</dbReference>
<evidence type="ECO:0000256" key="2">
    <source>
        <dbReference type="ARBA" id="ARBA00023125"/>
    </source>
</evidence>
<keyword evidence="1" id="KW-0805">Transcription regulation</keyword>
<evidence type="ECO:0000256" key="3">
    <source>
        <dbReference type="ARBA" id="ARBA00023163"/>
    </source>
</evidence>
<protein>
    <submittedName>
        <fullName evidence="6">AcrR family transcriptional regulator</fullName>
    </submittedName>
</protein>
<dbReference type="GeneID" id="95389880"/>
<reference evidence="6 7" key="1">
    <citation type="submission" date="2020-08" db="EMBL/GenBank/DDBJ databases">
        <title>Sequencing the genomes of 1000 actinobacteria strains.</title>
        <authorList>
            <person name="Klenk H.-P."/>
        </authorList>
    </citation>
    <scope>NUCLEOTIDE SEQUENCE [LARGE SCALE GENOMIC DNA]</scope>
    <source>
        <strain evidence="6 7">DSM 44320</strain>
    </source>
</reference>
<evidence type="ECO:0000313" key="7">
    <source>
        <dbReference type="Proteomes" id="UP000579945"/>
    </source>
</evidence>
<dbReference type="Gene3D" id="1.10.357.10">
    <property type="entry name" value="Tetracycline Repressor, domain 2"/>
    <property type="match status" value="1"/>
</dbReference>
<name>A0A7W5UZI4_9ACTN</name>
<evidence type="ECO:0000256" key="4">
    <source>
        <dbReference type="PROSITE-ProRule" id="PRU00335"/>
    </source>
</evidence>
<accession>A0A7W5UZI4</accession>
<dbReference type="SUPFAM" id="SSF46689">
    <property type="entry name" value="Homeodomain-like"/>
    <property type="match status" value="1"/>
</dbReference>
<keyword evidence="2 4" id="KW-0238">DNA-binding</keyword>
<organism evidence="6 7">
    <name type="scientific">Nonomuraea dietziae</name>
    <dbReference type="NCBI Taxonomy" id="65515"/>
    <lineage>
        <taxon>Bacteria</taxon>
        <taxon>Bacillati</taxon>
        <taxon>Actinomycetota</taxon>
        <taxon>Actinomycetes</taxon>
        <taxon>Streptosporangiales</taxon>
        <taxon>Streptosporangiaceae</taxon>
        <taxon>Nonomuraea</taxon>
    </lineage>
</organism>
<comment type="caution">
    <text evidence="6">The sequence shown here is derived from an EMBL/GenBank/DDBJ whole genome shotgun (WGS) entry which is preliminary data.</text>
</comment>
<dbReference type="InterPro" id="IPR009057">
    <property type="entry name" value="Homeodomain-like_sf"/>
</dbReference>
<dbReference type="Pfam" id="PF13305">
    <property type="entry name" value="TetR_C_33"/>
    <property type="match status" value="1"/>
</dbReference>
<dbReference type="PROSITE" id="PS50977">
    <property type="entry name" value="HTH_TETR_2"/>
    <property type="match status" value="1"/>
</dbReference>
<evidence type="ECO:0000259" key="5">
    <source>
        <dbReference type="PROSITE" id="PS50977"/>
    </source>
</evidence>
<feature type="DNA-binding region" description="H-T-H motif" evidence="4">
    <location>
        <begin position="36"/>
        <end position="55"/>
    </location>
</feature>
<dbReference type="RefSeq" id="WP_183648375.1">
    <property type="nucleotide sequence ID" value="NZ_BAAAXX010000100.1"/>
</dbReference>
<gene>
    <name evidence="6" type="ORF">FHR33_003451</name>
</gene>
<dbReference type="Pfam" id="PF00440">
    <property type="entry name" value="TetR_N"/>
    <property type="match status" value="1"/>
</dbReference>
<feature type="domain" description="HTH tetR-type" evidence="5">
    <location>
        <begin position="12"/>
        <end position="73"/>
    </location>
</feature>
<dbReference type="Proteomes" id="UP000579945">
    <property type="component" value="Unassembled WGS sequence"/>
</dbReference>
<dbReference type="GO" id="GO:0000976">
    <property type="term" value="F:transcription cis-regulatory region binding"/>
    <property type="evidence" value="ECO:0007669"/>
    <property type="project" value="TreeGrafter"/>
</dbReference>
<dbReference type="InterPro" id="IPR036271">
    <property type="entry name" value="Tet_transcr_reg_TetR-rel_C_sf"/>
</dbReference>
<sequence>MKRVRANPGEGTRLREEILAAAEALLVERGSEEALTLRAVAGRTGVSTPSVYLHFADKEQLIEAVCLRAWDELERRMREAAQGIDDPFWALGRCGHVYVRFALDHPVQYRVLMMRQGSGSAATACFGYIVEAVSACVTSGALRGDPQTLALGLWSAAHGCASLLISQPSFPWPDDLDAFIDDTVWMAGLGTAIASRLSRRRVLPGVAAELDAFADRLNG</sequence>
<dbReference type="InterPro" id="IPR050109">
    <property type="entry name" value="HTH-type_TetR-like_transc_reg"/>
</dbReference>
<proteinExistence type="predicted"/>
<dbReference type="PANTHER" id="PTHR30055:SF239">
    <property type="entry name" value="TRANSCRIPTIONAL REGULATORY PROTEIN"/>
    <property type="match status" value="1"/>
</dbReference>
<dbReference type="GO" id="GO:0003700">
    <property type="term" value="F:DNA-binding transcription factor activity"/>
    <property type="evidence" value="ECO:0007669"/>
    <property type="project" value="TreeGrafter"/>
</dbReference>
<dbReference type="EMBL" id="JACIBV010000001">
    <property type="protein sequence ID" value="MBB3727591.1"/>
    <property type="molecule type" value="Genomic_DNA"/>
</dbReference>
<evidence type="ECO:0000313" key="6">
    <source>
        <dbReference type="EMBL" id="MBB3727591.1"/>
    </source>
</evidence>
<keyword evidence="3" id="KW-0804">Transcription</keyword>
<dbReference type="AlphaFoldDB" id="A0A7W5UZI4"/>